<organism evidence="7 8">
    <name type="scientific">Parahaliea maris</name>
    <dbReference type="NCBI Taxonomy" id="2716870"/>
    <lineage>
        <taxon>Bacteria</taxon>
        <taxon>Pseudomonadati</taxon>
        <taxon>Pseudomonadota</taxon>
        <taxon>Gammaproteobacteria</taxon>
        <taxon>Cellvibrionales</taxon>
        <taxon>Halieaceae</taxon>
        <taxon>Parahaliea</taxon>
    </lineage>
</organism>
<keyword evidence="2" id="KW-1003">Cell membrane</keyword>
<dbReference type="EMBL" id="VRZA01000005">
    <property type="protein sequence ID" value="TXS91850.1"/>
    <property type="molecule type" value="Genomic_DNA"/>
</dbReference>
<gene>
    <name evidence="7" type="ORF">FV139_14015</name>
</gene>
<feature type="transmembrane region" description="Helical" evidence="6">
    <location>
        <begin position="246"/>
        <end position="271"/>
    </location>
</feature>
<evidence type="ECO:0000256" key="2">
    <source>
        <dbReference type="ARBA" id="ARBA00022475"/>
    </source>
</evidence>
<feature type="transmembrane region" description="Helical" evidence="6">
    <location>
        <begin position="383"/>
        <end position="404"/>
    </location>
</feature>
<evidence type="ECO:0000256" key="5">
    <source>
        <dbReference type="ARBA" id="ARBA00023136"/>
    </source>
</evidence>
<dbReference type="AlphaFoldDB" id="A0A5C8ZWB3"/>
<evidence type="ECO:0000313" key="8">
    <source>
        <dbReference type="Proteomes" id="UP000321039"/>
    </source>
</evidence>
<keyword evidence="4 6" id="KW-1133">Transmembrane helix</keyword>
<dbReference type="Gene3D" id="1.20.1740.10">
    <property type="entry name" value="Amino acid/polyamine transporter I"/>
    <property type="match status" value="1"/>
</dbReference>
<dbReference type="PANTHER" id="PTHR42770:SF7">
    <property type="entry name" value="MEMBRANE PROTEIN"/>
    <property type="match status" value="1"/>
</dbReference>
<feature type="transmembrane region" description="Helical" evidence="6">
    <location>
        <begin position="446"/>
        <end position="465"/>
    </location>
</feature>
<proteinExistence type="predicted"/>
<evidence type="ECO:0000256" key="4">
    <source>
        <dbReference type="ARBA" id="ARBA00022989"/>
    </source>
</evidence>
<protein>
    <submittedName>
        <fullName evidence="7">APC family permease</fullName>
    </submittedName>
</protein>
<dbReference type="PANTHER" id="PTHR42770">
    <property type="entry name" value="AMINO ACID TRANSPORTER-RELATED"/>
    <property type="match status" value="1"/>
</dbReference>
<feature type="transmembrane region" description="Helical" evidence="6">
    <location>
        <begin position="66"/>
        <end position="88"/>
    </location>
</feature>
<feature type="transmembrane region" description="Helical" evidence="6">
    <location>
        <begin position="416"/>
        <end position="439"/>
    </location>
</feature>
<evidence type="ECO:0000313" key="7">
    <source>
        <dbReference type="EMBL" id="TXS91850.1"/>
    </source>
</evidence>
<sequence length="511" mass="53773">MEMITFLIYSEDSTTCGRITRTGKGVRARRLPFEALPMTQAEERTADSGQAATLQHNHASMGTMTVLGLAAMQIGPGIALAGGYLILYAGNASWLAMLGALLATAALGVGVTAFARRFVVSGGLISYVGSVLGPWPRAFAAAGYLVGLLVSMAAVATGVVIFTASFLLEMGFGWGSSAVGQAISAVVLTACACALAYRGLDTSVRVSVVLTFAGIPFAVWVSVAAIANTDFSLVEQFNFSGADFRLAVVIPAITIAAANFVGFEGVTAMASEARDPRRSIPRLIALMLGVCGLSYVAMIWIQVPVLSSNLEALESGESPTTILAHVGNVSFLAAPLDLLLAAATFAGLVATINYGSRIIGTAAADGLLPKGLSRIHPVYRSPVTAIVFIGVIAGGLPVLLQLISSASPLESSVYLYTFYVYFYLLPYVLAAIAAVVMLVREGGFRIFQIVTVTGSGLAWGYFFWFGLSHSDEGVFGMLPWLSLILTMALFLIFAIVQWRSPSRISKLEEVL</sequence>
<dbReference type="InterPro" id="IPR050367">
    <property type="entry name" value="APC_superfamily"/>
</dbReference>
<comment type="subcellular location">
    <subcellularLocation>
        <location evidence="1">Cell membrane</location>
        <topology evidence="1">Multi-pass membrane protein</topology>
    </subcellularLocation>
</comment>
<evidence type="ECO:0000256" key="3">
    <source>
        <dbReference type="ARBA" id="ARBA00022692"/>
    </source>
</evidence>
<comment type="caution">
    <text evidence="7">The sequence shown here is derived from an EMBL/GenBank/DDBJ whole genome shotgun (WGS) entry which is preliminary data.</text>
</comment>
<dbReference type="PIRSF" id="PIRSF006060">
    <property type="entry name" value="AA_transporter"/>
    <property type="match status" value="1"/>
</dbReference>
<accession>A0A5C8ZWB3</accession>
<dbReference type="Proteomes" id="UP000321039">
    <property type="component" value="Unassembled WGS sequence"/>
</dbReference>
<feature type="transmembrane region" description="Helical" evidence="6">
    <location>
        <begin position="174"/>
        <end position="197"/>
    </location>
</feature>
<feature type="transmembrane region" description="Helical" evidence="6">
    <location>
        <begin position="322"/>
        <end position="349"/>
    </location>
</feature>
<evidence type="ECO:0000256" key="1">
    <source>
        <dbReference type="ARBA" id="ARBA00004651"/>
    </source>
</evidence>
<feature type="transmembrane region" description="Helical" evidence="6">
    <location>
        <begin position="94"/>
        <end position="115"/>
    </location>
</feature>
<feature type="transmembrane region" description="Helical" evidence="6">
    <location>
        <begin position="283"/>
        <end position="302"/>
    </location>
</feature>
<evidence type="ECO:0000256" key="6">
    <source>
        <dbReference type="SAM" id="Phobius"/>
    </source>
</evidence>
<keyword evidence="8" id="KW-1185">Reference proteome</keyword>
<dbReference type="InterPro" id="IPR002293">
    <property type="entry name" value="AA/rel_permease1"/>
</dbReference>
<reference evidence="7 8" key="1">
    <citation type="submission" date="2019-08" db="EMBL/GenBank/DDBJ databases">
        <title>Parahaliea maris sp. nov., isolated from the surface seawater.</title>
        <authorList>
            <person name="Liu Y."/>
        </authorList>
    </citation>
    <scope>NUCLEOTIDE SEQUENCE [LARGE SCALE GENOMIC DNA]</scope>
    <source>
        <strain evidence="7 8">HSLHS9</strain>
    </source>
</reference>
<feature type="transmembrane region" description="Helical" evidence="6">
    <location>
        <begin position="204"/>
        <end position="226"/>
    </location>
</feature>
<dbReference type="GO" id="GO:0005886">
    <property type="term" value="C:plasma membrane"/>
    <property type="evidence" value="ECO:0007669"/>
    <property type="project" value="UniProtKB-SubCell"/>
</dbReference>
<name>A0A5C8ZWB3_9GAMM</name>
<dbReference type="GO" id="GO:0022857">
    <property type="term" value="F:transmembrane transporter activity"/>
    <property type="evidence" value="ECO:0007669"/>
    <property type="project" value="InterPro"/>
</dbReference>
<feature type="transmembrane region" description="Helical" evidence="6">
    <location>
        <begin position="144"/>
        <end position="168"/>
    </location>
</feature>
<feature type="transmembrane region" description="Helical" evidence="6">
    <location>
        <begin position="477"/>
        <end position="496"/>
    </location>
</feature>
<keyword evidence="3 6" id="KW-0812">Transmembrane</keyword>
<dbReference type="Pfam" id="PF13520">
    <property type="entry name" value="AA_permease_2"/>
    <property type="match status" value="1"/>
</dbReference>
<keyword evidence="5 6" id="KW-0472">Membrane</keyword>